<feature type="compositionally biased region" description="Pro residues" evidence="4">
    <location>
        <begin position="81"/>
        <end position="101"/>
    </location>
</feature>
<evidence type="ECO:0000313" key="6">
    <source>
        <dbReference type="EMBL" id="MQY05855.1"/>
    </source>
</evidence>
<reference evidence="6 7" key="1">
    <citation type="submission" date="2019-10" db="EMBL/GenBank/DDBJ databases">
        <title>Actinomadura rubteroloni sp. nov. and Actinomadura macrotermitis sp. nov., isolated from the gut of fungus growing-termite Macrotermes natalensis.</title>
        <authorList>
            <person name="Benndorf R."/>
            <person name="Martin K."/>
            <person name="Kuefner M."/>
            <person name="De Beer W."/>
            <person name="Kaster A.-K."/>
            <person name="Vollmers J."/>
            <person name="Poulsen M."/>
            <person name="Beemelmanns C."/>
        </authorList>
    </citation>
    <scope>NUCLEOTIDE SEQUENCE [LARGE SCALE GENOMIC DNA]</scope>
    <source>
        <strain evidence="6 7">RB68</strain>
    </source>
</reference>
<keyword evidence="2" id="KW-0863">Zinc-finger</keyword>
<keyword evidence="3" id="KW-0862">Zinc</keyword>
<comment type="caution">
    <text evidence="6">The sequence shown here is derived from an EMBL/GenBank/DDBJ whole genome shotgun (WGS) entry which is preliminary data.</text>
</comment>
<keyword evidence="1" id="KW-0479">Metal-binding</keyword>
<evidence type="ECO:0000256" key="4">
    <source>
        <dbReference type="SAM" id="MobiDB-lite"/>
    </source>
</evidence>
<dbReference type="PROSITE" id="PS01358">
    <property type="entry name" value="ZF_RANBP2_1"/>
    <property type="match status" value="1"/>
</dbReference>
<keyword evidence="7" id="KW-1185">Reference proteome</keyword>
<proteinExistence type="predicted"/>
<dbReference type="InterPro" id="IPR036443">
    <property type="entry name" value="Znf_RanBP2_sf"/>
</dbReference>
<dbReference type="EMBL" id="WEGH01000002">
    <property type="protein sequence ID" value="MQY05855.1"/>
    <property type="molecule type" value="Genomic_DNA"/>
</dbReference>
<dbReference type="PROSITE" id="PS50199">
    <property type="entry name" value="ZF_RANBP2_2"/>
    <property type="match status" value="1"/>
</dbReference>
<evidence type="ECO:0000256" key="3">
    <source>
        <dbReference type="ARBA" id="ARBA00022833"/>
    </source>
</evidence>
<protein>
    <recommendedName>
        <fullName evidence="5">RanBP2-type domain-containing protein</fullName>
    </recommendedName>
</protein>
<evidence type="ECO:0000256" key="1">
    <source>
        <dbReference type="ARBA" id="ARBA00022723"/>
    </source>
</evidence>
<gene>
    <name evidence="6" type="ORF">ACRB68_39320</name>
</gene>
<organism evidence="6 7">
    <name type="scientific">Actinomadura macrotermitis</name>
    <dbReference type="NCBI Taxonomy" id="2585200"/>
    <lineage>
        <taxon>Bacteria</taxon>
        <taxon>Bacillati</taxon>
        <taxon>Actinomycetota</taxon>
        <taxon>Actinomycetes</taxon>
        <taxon>Streptosporangiales</taxon>
        <taxon>Thermomonosporaceae</taxon>
        <taxon>Actinomadura</taxon>
    </lineage>
</organism>
<dbReference type="GO" id="GO:0008270">
    <property type="term" value="F:zinc ion binding"/>
    <property type="evidence" value="ECO:0007669"/>
    <property type="project" value="UniProtKB-KW"/>
</dbReference>
<accession>A0A7K0BXE4</accession>
<dbReference type="AlphaFoldDB" id="A0A7K0BXE4"/>
<sequence>MTSSWECTSCKTFNAATDAECICCQRPQPAEPAVPAETARHAPSRTAILPPPREEVPLRRTAPIPDEIFLPPRSTGYRPGPAAPPSPPPRRPSPPAPPVVPRPARRSGRLKAAVVAACVLATLYLGAGNWETVQRFFGEHLRTNPAPAGTCPAKVARSISGDGPVNLVAAYRTSQHDVIICRTGTSRFYYHGEVTGNPGSAMDLPARKTAKGYLAVNGSYTYEVRGRRIIVSRSGQVIGDYRGRPFKP</sequence>
<dbReference type="SUPFAM" id="SSF90209">
    <property type="entry name" value="Ran binding protein zinc finger-like"/>
    <property type="match status" value="1"/>
</dbReference>
<dbReference type="InterPro" id="IPR001876">
    <property type="entry name" value="Znf_RanBP2"/>
</dbReference>
<dbReference type="Proteomes" id="UP000487268">
    <property type="component" value="Unassembled WGS sequence"/>
</dbReference>
<evidence type="ECO:0000313" key="7">
    <source>
        <dbReference type="Proteomes" id="UP000487268"/>
    </source>
</evidence>
<name>A0A7K0BXE4_9ACTN</name>
<feature type="region of interest" description="Disordered" evidence="4">
    <location>
        <begin position="32"/>
        <end position="104"/>
    </location>
</feature>
<evidence type="ECO:0000256" key="2">
    <source>
        <dbReference type="ARBA" id="ARBA00022771"/>
    </source>
</evidence>
<evidence type="ECO:0000259" key="5">
    <source>
        <dbReference type="PROSITE" id="PS50199"/>
    </source>
</evidence>
<feature type="domain" description="RanBP2-type" evidence="5">
    <location>
        <begin position="1"/>
        <end position="30"/>
    </location>
</feature>